<dbReference type="NCBIfam" id="TIGR00121">
    <property type="entry name" value="birA_ligase"/>
    <property type="match status" value="1"/>
</dbReference>
<keyword evidence="3" id="KW-0067">ATP-binding</keyword>
<keyword evidence="8" id="KW-1185">Reference proteome</keyword>
<dbReference type="InterPro" id="IPR045864">
    <property type="entry name" value="aa-tRNA-synth_II/BPL/LPL"/>
</dbReference>
<dbReference type="InterPro" id="IPR004408">
    <property type="entry name" value="Biotin_CoA_COase_ligase"/>
</dbReference>
<proteinExistence type="predicted"/>
<keyword evidence="2" id="KW-0547">Nucleotide-binding</keyword>
<dbReference type="SUPFAM" id="SSF55681">
    <property type="entry name" value="Class II aaRS and biotin synthetases"/>
    <property type="match status" value="1"/>
</dbReference>
<evidence type="ECO:0000313" key="7">
    <source>
        <dbReference type="EMBL" id="MBI8989565.1"/>
    </source>
</evidence>
<dbReference type="InterPro" id="IPR004143">
    <property type="entry name" value="BPL_LPL_catalytic"/>
</dbReference>
<evidence type="ECO:0000256" key="3">
    <source>
        <dbReference type="ARBA" id="ARBA00022840"/>
    </source>
</evidence>
<evidence type="ECO:0000256" key="2">
    <source>
        <dbReference type="ARBA" id="ARBA00022741"/>
    </source>
</evidence>
<keyword evidence="4" id="KW-0092">Biotin</keyword>
<dbReference type="Gene3D" id="2.30.30.100">
    <property type="match status" value="1"/>
</dbReference>
<feature type="domain" description="BPL/LPL catalytic" evidence="6">
    <location>
        <begin position="26"/>
        <end position="213"/>
    </location>
</feature>
<evidence type="ECO:0000259" key="6">
    <source>
        <dbReference type="PROSITE" id="PS51733"/>
    </source>
</evidence>
<dbReference type="Pfam" id="PF02237">
    <property type="entry name" value="BPL_C"/>
    <property type="match status" value="1"/>
</dbReference>
<dbReference type="GO" id="GO:0004077">
    <property type="term" value="F:biotin--[biotin carboxyl-carrier protein] ligase activity"/>
    <property type="evidence" value="ECO:0007669"/>
    <property type="project" value="UniProtKB-EC"/>
</dbReference>
<dbReference type="InterPro" id="IPR008988">
    <property type="entry name" value="Transcriptional_repressor_C"/>
</dbReference>
<dbReference type="SUPFAM" id="SSF50037">
    <property type="entry name" value="C-terminal domain of transcriptional repressors"/>
    <property type="match status" value="1"/>
</dbReference>
<dbReference type="InterPro" id="IPR003142">
    <property type="entry name" value="BPL_C"/>
</dbReference>
<dbReference type="EMBL" id="JAEIOS010000012">
    <property type="protein sequence ID" value="MBI8989565.1"/>
    <property type="molecule type" value="Genomic_DNA"/>
</dbReference>
<accession>A0A934I6W0</accession>
<dbReference type="Pfam" id="PF03099">
    <property type="entry name" value="BPL_LplA_LipB"/>
    <property type="match status" value="1"/>
</dbReference>
<dbReference type="CDD" id="cd16442">
    <property type="entry name" value="BPL"/>
    <property type="match status" value="1"/>
</dbReference>
<dbReference type="PANTHER" id="PTHR12835:SF5">
    <property type="entry name" value="BIOTIN--PROTEIN LIGASE"/>
    <property type="match status" value="1"/>
</dbReference>
<evidence type="ECO:0000256" key="4">
    <source>
        <dbReference type="ARBA" id="ARBA00023267"/>
    </source>
</evidence>
<evidence type="ECO:0000256" key="5">
    <source>
        <dbReference type="ARBA" id="ARBA00024227"/>
    </source>
</evidence>
<dbReference type="GO" id="GO:0005737">
    <property type="term" value="C:cytoplasm"/>
    <property type="evidence" value="ECO:0007669"/>
    <property type="project" value="TreeGrafter"/>
</dbReference>
<evidence type="ECO:0000313" key="8">
    <source>
        <dbReference type="Proteomes" id="UP000645966"/>
    </source>
</evidence>
<dbReference type="EC" id="6.3.4.15" evidence="5"/>
<dbReference type="AlphaFoldDB" id="A0A934I6W0"/>
<organism evidence="7 8">
    <name type="scientific">Corynebacterium meridianum</name>
    <dbReference type="NCBI Taxonomy" id="2765363"/>
    <lineage>
        <taxon>Bacteria</taxon>
        <taxon>Bacillati</taxon>
        <taxon>Actinomycetota</taxon>
        <taxon>Actinomycetes</taxon>
        <taxon>Mycobacteriales</taxon>
        <taxon>Corynebacteriaceae</taxon>
        <taxon>Corynebacterium</taxon>
    </lineage>
</organism>
<evidence type="ECO:0000256" key="1">
    <source>
        <dbReference type="ARBA" id="ARBA00022598"/>
    </source>
</evidence>
<dbReference type="PANTHER" id="PTHR12835">
    <property type="entry name" value="BIOTIN PROTEIN LIGASE"/>
    <property type="match status" value="1"/>
</dbReference>
<dbReference type="Proteomes" id="UP000645966">
    <property type="component" value="Unassembled WGS sequence"/>
</dbReference>
<sequence length="283" mass="29495">MISRSPRNPVDTDALRRRCVDGGPYNRIDHTARTGSTNADLVAAAGKGAPEWTAAITEDQSAGRGRHGRVWTAPAGSQVIVSVLIRPPRSSLGRLGTLPLAAGLAVIDAVTAAAGRTAADSGHPVALDPVLKWPNDVLIGGRKLCGILAEAANLSDAPAVVVGLGINVSLTEEELPVPHAISLDLADPGHTFDRTLLTGDVLLALHHRLTQWAAGEPALLADYRRVCSSIGARAKVVVPAAEGERTIYGTVTGVADDGRLLFRDEDGTDHELAAGDVTHLRSV</sequence>
<dbReference type="PROSITE" id="PS51733">
    <property type="entry name" value="BPL_LPL_CATALYTIC"/>
    <property type="match status" value="1"/>
</dbReference>
<keyword evidence="1 7" id="KW-0436">Ligase</keyword>
<name>A0A934I6W0_9CORY</name>
<dbReference type="GO" id="GO:0005524">
    <property type="term" value="F:ATP binding"/>
    <property type="evidence" value="ECO:0007669"/>
    <property type="project" value="UniProtKB-KW"/>
</dbReference>
<protein>
    <recommendedName>
        <fullName evidence="5">biotin--[biotin carboxyl-carrier protein] ligase</fullName>
        <ecNumber evidence="5">6.3.4.15</ecNumber>
    </recommendedName>
</protein>
<reference evidence="7" key="1">
    <citation type="submission" date="2020-12" db="EMBL/GenBank/DDBJ databases">
        <title>Genome public.</title>
        <authorList>
            <person name="Sun Q."/>
        </authorList>
    </citation>
    <scope>NUCLEOTIDE SEQUENCE</scope>
    <source>
        <strain evidence="7">CCM 8863</strain>
    </source>
</reference>
<dbReference type="Gene3D" id="3.30.930.10">
    <property type="entry name" value="Bira Bifunctional Protein, Domain 2"/>
    <property type="match status" value="1"/>
</dbReference>
<gene>
    <name evidence="7" type="ORF">JDV75_07285</name>
</gene>
<comment type="caution">
    <text evidence="7">The sequence shown here is derived from an EMBL/GenBank/DDBJ whole genome shotgun (WGS) entry which is preliminary data.</text>
</comment>